<dbReference type="InterPro" id="IPR051490">
    <property type="entry name" value="THEM6_lcsJ_thioesterase"/>
</dbReference>
<name>A0A1R3RFY9_ASPC5</name>
<organism evidence="2 3">
    <name type="scientific">Aspergillus carbonarius (strain ITEM 5010)</name>
    <dbReference type="NCBI Taxonomy" id="602072"/>
    <lineage>
        <taxon>Eukaryota</taxon>
        <taxon>Fungi</taxon>
        <taxon>Dikarya</taxon>
        <taxon>Ascomycota</taxon>
        <taxon>Pezizomycotina</taxon>
        <taxon>Eurotiomycetes</taxon>
        <taxon>Eurotiomycetidae</taxon>
        <taxon>Eurotiales</taxon>
        <taxon>Aspergillaceae</taxon>
        <taxon>Aspergillus</taxon>
        <taxon>Aspergillus subgen. Circumdati</taxon>
    </lineage>
</organism>
<dbReference type="PANTHER" id="PTHR12475">
    <property type="match status" value="1"/>
</dbReference>
<comment type="similarity">
    <text evidence="1">Belongs to the lcsJ thioesterase family.</text>
</comment>
<dbReference type="Pfam" id="PF13279">
    <property type="entry name" value="4HBT_2"/>
    <property type="match status" value="1"/>
</dbReference>
<dbReference type="Proteomes" id="UP000188318">
    <property type="component" value="Unassembled WGS sequence"/>
</dbReference>
<protein>
    <recommendedName>
        <fullName evidence="4">Thioesterase domain-containing protein</fullName>
    </recommendedName>
</protein>
<dbReference type="SUPFAM" id="SSF54637">
    <property type="entry name" value="Thioesterase/thiol ester dehydrase-isomerase"/>
    <property type="match status" value="1"/>
</dbReference>
<gene>
    <name evidence="2" type="ORF">ASPCADRAFT_508541</name>
</gene>
<evidence type="ECO:0000313" key="2">
    <source>
        <dbReference type="EMBL" id="OOF93383.1"/>
    </source>
</evidence>
<dbReference type="AlphaFoldDB" id="A0A1R3RFY9"/>
<keyword evidence="3" id="KW-1185">Reference proteome</keyword>
<accession>A0A1R3RFY9</accession>
<proteinExistence type="inferred from homology"/>
<dbReference type="PANTHER" id="PTHR12475:SF4">
    <property type="entry name" value="PROTEIN THEM6"/>
    <property type="match status" value="1"/>
</dbReference>
<dbReference type="VEuPathDB" id="FungiDB:ASPCADRAFT_508541"/>
<reference evidence="3" key="1">
    <citation type="journal article" date="2017" name="Genome Biol.">
        <title>Comparative genomics reveals high biological diversity and specific adaptations in the industrially and medically important fungal genus Aspergillus.</title>
        <authorList>
            <person name="de Vries R.P."/>
            <person name="Riley R."/>
            <person name="Wiebenga A."/>
            <person name="Aguilar-Osorio G."/>
            <person name="Amillis S."/>
            <person name="Uchima C.A."/>
            <person name="Anderluh G."/>
            <person name="Asadollahi M."/>
            <person name="Askin M."/>
            <person name="Barry K."/>
            <person name="Battaglia E."/>
            <person name="Bayram O."/>
            <person name="Benocci T."/>
            <person name="Braus-Stromeyer S.A."/>
            <person name="Caldana C."/>
            <person name="Canovas D."/>
            <person name="Cerqueira G.C."/>
            <person name="Chen F."/>
            <person name="Chen W."/>
            <person name="Choi C."/>
            <person name="Clum A."/>
            <person name="Dos Santos R.A."/>
            <person name="Damasio A.R."/>
            <person name="Diallinas G."/>
            <person name="Emri T."/>
            <person name="Fekete E."/>
            <person name="Flipphi M."/>
            <person name="Freyberg S."/>
            <person name="Gallo A."/>
            <person name="Gournas C."/>
            <person name="Habgood R."/>
            <person name="Hainaut M."/>
            <person name="Harispe M.L."/>
            <person name="Henrissat B."/>
            <person name="Hilden K.S."/>
            <person name="Hope R."/>
            <person name="Hossain A."/>
            <person name="Karabika E."/>
            <person name="Karaffa L."/>
            <person name="Karanyi Z."/>
            <person name="Krasevec N."/>
            <person name="Kuo A."/>
            <person name="Kusch H."/>
            <person name="LaButti K."/>
            <person name="Lagendijk E.L."/>
            <person name="Lapidus A."/>
            <person name="Levasseur A."/>
            <person name="Lindquist E."/>
            <person name="Lipzen A."/>
            <person name="Logrieco A.F."/>
            <person name="MacCabe A."/>
            <person name="Maekelae M.R."/>
            <person name="Malavazi I."/>
            <person name="Melin P."/>
            <person name="Meyer V."/>
            <person name="Mielnichuk N."/>
            <person name="Miskei M."/>
            <person name="Molnar A.P."/>
            <person name="Mule G."/>
            <person name="Ngan C.Y."/>
            <person name="Orejas M."/>
            <person name="Orosz E."/>
            <person name="Ouedraogo J.P."/>
            <person name="Overkamp K.M."/>
            <person name="Park H.-S."/>
            <person name="Perrone G."/>
            <person name="Piumi F."/>
            <person name="Punt P.J."/>
            <person name="Ram A.F."/>
            <person name="Ramon A."/>
            <person name="Rauscher S."/>
            <person name="Record E."/>
            <person name="Riano-Pachon D.M."/>
            <person name="Robert V."/>
            <person name="Roehrig J."/>
            <person name="Ruller R."/>
            <person name="Salamov A."/>
            <person name="Salih N.S."/>
            <person name="Samson R.A."/>
            <person name="Sandor E."/>
            <person name="Sanguinetti M."/>
            <person name="Schuetze T."/>
            <person name="Sepcic K."/>
            <person name="Shelest E."/>
            <person name="Sherlock G."/>
            <person name="Sophianopoulou V."/>
            <person name="Squina F.M."/>
            <person name="Sun H."/>
            <person name="Susca A."/>
            <person name="Todd R.B."/>
            <person name="Tsang A."/>
            <person name="Unkles S.E."/>
            <person name="van de Wiele N."/>
            <person name="van Rossen-Uffink D."/>
            <person name="Oliveira J.V."/>
            <person name="Vesth T.C."/>
            <person name="Visser J."/>
            <person name="Yu J.-H."/>
            <person name="Zhou M."/>
            <person name="Andersen M.R."/>
            <person name="Archer D.B."/>
            <person name="Baker S.E."/>
            <person name="Benoit I."/>
            <person name="Brakhage A.A."/>
            <person name="Braus G.H."/>
            <person name="Fischer R."/>
            <person name="Frisvad J.C."/>
            <person name="Goldman G.H."/>
            <person name="Houbraken J."/>
            <person name="Oakley B."/>
            <person name="Pocsi I."/>
            <person name="Scazzocchio C."/>
            <person name="Seiboth B."/>
            <person name="vanKuyk P.A."/>
            <person name="Wortman J."/>
            <person name="Dyer P.S."/>
            <person name="Grigoriev I.V."/>
        </authorList>
    </citation>
    <scope>NUCLEOTIDE SEQUENCE [LARGE SCALE GENOMIC DNA]</scope>
    <source>
        <strain evidence="3">ITEM 5010</strain>
    </source>
</reference>
<dbReference type="EMBL" id="KV907504">
    <property type="protein sequence ID" value="OOF93383.1"/>
    <property type="molecule type" value="Genomic_DNA"/>
</dbReference>
<evidence type="ECO:0000256" key="1">
    <source>
        <dbReference type="ARBA" id="ARBA00038476"/>
    </source>
</evidence>
<sequence>MESTITPLLLALTLTLTLLLLATYKNLPWVWHLRIFHTLLPSQTHPFNPTHLFHPTITTTRSPLSECDYNIHKSNSTYFTDIDISHATLRARLFGSRVSLRPVSASSIIMILGGVQCVFRREIKPYQGYELWSRVLSWDGKWIYLVSHFVERGGDDDGGVKEEEDLKEEKKKKKMVFATSVSRYVFKQGRRTYPPERMIRECGLLEKRAVTPGTEELEVDVGDLGKKIEERRCRDLEKAQLRMGWDAVHEAFEGV</sequence>
<dbReference type="InterPro" id="IPR029069">
    <property type="entry name" value="HotDog_dom_sf"/>
</dbReference>
<dbReference type="OMA" id="FECDFYL"/>
<evidence type="ECO:0008006" key="4">
    <source>
        <dbReference type="Google" id="ProtNLM"/>
    </source>
</evidence>
<dbReference type="OrthoDB" id="265761at2759"/>
<evidence type="ECO:0000313" key="3">
    <source>
        <dbReference type="Proteomes" id="UP000188318"/>
    </source>
</evidence>